<feature type="transmembrane region" description="Helical" evidence="13">
    <location>
        <begin position="1049"/>
        <end position="1073"/>
    </location>
</feature>
<dbReference type="InterPro" id="IPR048285">
    <property type="entry name" value="Integrin_alpha_Ig-like_2"/>
</dbReference>
<dbReference type="Gene3D" id="2.60.40.1510">
    <property type="entry name" value="ntegrin, alpha v. Chain A, domain 3"/>
    <property type="match status" value="1"/>
</dbReference>
<dbReference type="InterPro" id="IPR000413">
    <property type="entry name" value="Integrin_alpha"/>
</dbReference>
<dbReference type="InterPro" id="IPR028994">
    <property type="entry name" value="Integrin_alpha_N"/>
</dbReference>
<dbReference type="AlphaFoldDB" id="L7MI05"/>
<comment type="similarity">
    <text evidence="2 13">Belongs to the integrin alpha chain family.</text>
</comment>
<feature type="domain" description="Integrin alpha third immunoglobulin-like" evidence="16">
    <location>
        <begin position="820"/>
        <end position="1030"/>
    </location>
</feature>
<evidence type="ECO:0000256" key="12">
    <source>
        <dbReference type="PROSITE-ProRule" id="PRU00803"/>
    </source>
</evidence>
<dbReference type="PRINTS" id="PR01185">
    <property type="entry name" value="INTEGRINA"/>
</dbReference>
<dbReference type="GO" id="GO:0007160">
    <property type="term" value="P:cell-matrix adhesion"/>
    <property type="evidence" value="ECO:0007669"/>
    <property type="project" value="TreeGrafter"/>
</dbReference>
<dbReference type="GO" id="GO:0005178">
    <property type="term" value="F:integrin binding"/>
    <property type="evidence" value="ECO:0007669"/>
    <property type="project" value="TreeGrafter"/>
</dbReference>
<evidence type="ECO:0000256" key="8">
    <source>
        <dbReference type="ARBA" id="ARBA00023037"/>
    </source>
</evidence>
<evidence type="ECO:0000259" key="15">
    <source>
        <dbReference type="Pfam" id="PF20805"/>
    </source>
</evidence>
<dbReference type="InterPro" id="IPR018184">
    <property type="entry name" value="Integrin_alpha_C_CS"/>
</dbReference>
<accession>L7MI05</accession>
<evidence type="ECO:0000259" key="16">
    <source>
        <dbReference type="Pfam" id="PF20806"/>
    </source>
</evidence>
<evidence type="ECO:0000256" key="10">
    <source>
        <dbReference type="ARBA" id="ARBA00023170"/>
    </source>
</evidence>
<dbReference type="InterPro" id="IPR013519">
    <property type="entry name" value="Int_alpha_beta-p"/>
</dbReference>
<proteinExistence type="evidence at transcript level"/>
<dbReference type="InterPro" id="IPR013517">
    <property type="entry name" value="FG-GAP"/>
</dbReference>
<dbReference type="InterPro" id="IPR048286">
    <property type="entry name" value="Integrin_alpha_Ig-like_3"/>
</dbReference>
<evidence type="ECO:0000256" key="9">
    <source>
        <dbReference type="ARBA" id="ARBA00023136"/>
    </source>
</evidence>
<comment type="subcellular location">
    <subcellularLocation>
        <location evidence="1 13">Membrane</location>
        <topology evidence="1 13">Single-pass type I membrane protein</topology>
    </subcellularLocation>
</comment>
<dbReference type="PANTHER" id="PTHR23220:SF122">
    <property type="entry name" value="INTEGRIN ALPHA-PS1"/>
    <property type="match status" value="1"/>
</dbReference>
<keyword evidence="7 13" id="KW-1133">Transmembrane helix</keyword>
<keyword evidence="3 13" id="KW-0812">Transmembrane</keyword>
<dbReference type="GO" id="GO:0008305">
    <property type="term" value="C:integrin complex"/>
    <property type="evidence" value="ECO:0007669"/>
    <property type="project" value="InterPro"/>
</dbReference>
<evidence type="ECO:0000313" key="17">
    <source>
        <dbReference type="EMBL" id="JAA63836.1"/>
    </source>
</evidence>
<organism evidence="17">
    <name type="scientific">Rhipicephalus pulchellus</name>
    <name type="common">Yellow backed tick</name>
    <name type="synonym">Dermacentor pulchellus</name>
    <dbReference type="NCBI Taxonomy" id="72859"/>
    <lineage>
        <taxon>Eukaryota</taxon>
        <taxon>Metazoa</taxon>
        <taxon>Ecdysozoa</taxon>
        <taxon>Arthropoda</taxon>
        <taxon>Chelicerata</taxon>
        <taxon>Arachnida</taxon>
        <taxon>Acari</taxon>
        <taxon>Parasitiformes</taxon>
        <taxon>Ixodida</taxon>
        <taxon>Ixodoidea</taxon>
        <taxon>Ixodidae</taxon>
        <taxon>Rhipicephalinae</taxon>
        <taxon>Rhipicephalus</taxon>
        <taxon>Rhipicephalus</taxon>
    </lineage>
</organism>
<feature type="repeat" description="FG-GAP" evidence="12">
    <location>
        <begin position="329"/>
        <end position="388"/>
    </location>
</feature>
<dbReference type="Pfam" id="PF20805">
    <property type="entry name" value="Integrin_A_Ig_2"/>
    <property type="match status" value="1"/>
</dbReference>
<dbReference type="SUPFAM" id="SSF69179">
    <property type="entry name" value="Integrin domains"/>
    <property type="match status" value="3"/>
</dbReference>
<dbReference type="SMART" id="SM00191">
    <property type="entry name" value="Int_alpha"/>
    <property type="match status" value="6"/>
</dbReference>
<dbReference type="PROSITE" id="PS00242">
    <property type="entry name" value="INTEGRIN_ALPHA"/>
    <property type="match status" value="1"/>
</dbReference>
<dbReference type="SUPFAM" id="SSF69318">
    <property type="entry name" value="Integrin alpha N-terminal domain"/>
    <property type="match status" value="1"/>
</dbReference>
<dbReference type="PROSITE" id="PS51470">
    <property type="entry name" value="FG_GAP"/>
    <property type="match status" value="4"/>
</dbReference>
<dbReference type="GO" id="GO:0007229">
    <property type="term" value="P:integrin-mediated signaling pathway"/>
    <property type="evidence" value="ECO:0007669"/>
    <property type="project" value="UniProtKB-KW"/>
</dbReference>
<feature type="domain" description="Integrin alpha second immunoglobulin-like" evidence="15">
    <location>
        <begin position="674"/>
        <end position="814"/>
    </location>
</feature>
<evidence type="ECO:0000256" key="3">
    <source>
        <dbReference type="ARBA" id="ARBA00022692"/>
    </source>
</evidence>
<dbReference type="InterPro" id="IPR013649">
    <property type="entry name" value="Integrin_alpha_Ig-like_1"/>
</dbReference>
<sequence>SLHAGGQDWQAPRANVETAEDLRVVGVGRCMCFTQDVTSFRTLLRAFNSDRTMYLLITVVGLLASVRAFNLEPRLPLLKQGTKGSYFGYSVSEHQTVENGVTIESLMLVGAPRAQTSQPGTNRSGAVYRCPMSTRYDDCTQLPVDNETTAPDKEVLKDDQWLGVTVHSQRPGGSVLACAHRYVNKGETYRWGRGICYTLSQFLDLHRAWEPCENRPVDKAHEQFGFCQAGTSGVISEDSTIVLGAPGPYTWKGTVFTITVQRTLRDWAWSVSPFLDEEAPVEKYSYLGMSVTSGKFFNNNMQYVAGAPRSNGTGKVVFFGKEKGLSNLRTLLILNGEQFASSYGYSLTSLDLNKDGLIDLVVGAPFYHGKGEGGAIYIYLNSKKGISKDTKHIKLIGKDESRFGFALSSAGDVNRDGYPDLAVGAPYESGGGAIYIYLGSADGIVKEPSQVIRPRDLPNEIKDRVNTLGYSLYGGMDLDSNGYPDLLSGNYEADSIVLFRARPIIDISTRVKGTLQNIDPALQGCPDDPDSRYVCFSFEACFQFLHSTMPKLRNGTEAALLLNYRIEAETFTGKKYYRVRFNASANSEHPNIVERELEVPWYAAGREHCSKELVYLKDKSDIQSAIKMKLSYSLVQRVPRLPIPGASLPDIDRFPILNQKEASRVFEARFLKNCGSNDICESDLHVHATLLLPKEEGVPVLFLGEEHVNMSVKVLNRGEPAYDAALYIFHSPALSYVGRKLLSTGLDVVDCVPQSTHVKCELGNPLNQGEIEILLRFNTRSEADAETSLKFAIKANTTSQEVSPQEDLAIHVNVVRVAELELRGATQPEQVWYGGAVVGAHAMKHFDEIGSKVTHTYQVFNHGPWAVPSLDVVVSWPYEAENQQQHGKYLLYMTHVPQVAGDGECFMEEGQVNPLGLKDRPSAITAASRTKKREKREIVISPEEVRLEGKTVRLVTMNCHRGSAKCFKFRCSIRNLKKQSSATVTIAARLWNATLVEDYATVDQVSILSSAEIVLDSSLEIRQKEEDDYAEAETRAYPDASLYQKTEGVALWIIILAIVAGILLLLLVIFILYKLGFFKRKRPADGYSPAPTSDKDFNGT</sequence>
<keyword evidence="5" id="KW-0677">Repeat</keyword>
<evidence type="ECO:0000256" key="11">
    <source>
        <dbReference type="ARBA" id="ARBA00023180"/>
    </source>
</evidence>
<evidence type="ECO:0000256" key="1">
    <source>
        <dbReference type="ARBA" id="ARBA00004479"/>
    </source>
</evidence>
<evidence type="ECO:0000256" key="6">
    <source>
        <dbReference type="ARBA" id="ARBA00022889"/>
    </source>
</evidence>
<keyword evidence="6 13" id="KW-0130">Cell adhesion</keyword>
<feature type="repeat" description="FG-GAP" evidence="12">
    <location>
        <begin position="215"/>
        <end position="267"/>
    </location>
</feature>
<evidence type="ECO:0000256" key="4">
    <source>
        <dbReference type="ARBA" id="ARBA00022729"/>
    </source>
</evidence>
<reference evidence="17" key="2">
    <citation type="journal article" date="2015" name="J. Proteomics">
        <title>Sexual differences in the sialomes of the zebra tick, Rhipicephalus pulchellus.</title>
        <authorList>
            <person name="Tan A.W."/>
            <person name="Francischetti I.M."/>
            <person name="Slovak M."/>
            <person name="Kini R.M."/>
            <person name="Ribeiro J.M."/>
        </authorList>
    </citation>
    <scope>NUCLEOTIDE SEQUENCE</scope>
    <source>
        <tissue evidence="17">Salivary gland</tissue>
    </source>
</reference>
<evidence type="ECO:0000259" key="14">
    <source>
        <dbReference type="Pfam" id="PF08441"/>
    </source>
</evidence>
<dbReference type="Pfam" id="PF01839">
    <property type="entry name" value="FG-GAP"/>
    <property type="match status" value="2"/>
</dbReference>
<dbReference type="Gene3D" id="2.60.40.1460">
    <property type="entry name" value="Integrin domains. Chain A, domain 2"/>
    <property type="match status" value="1"/>
</dbReference>
<keyword evidence="4" id="KW-0732">Signal</keyword>
<evidence type="ECO:0000256" key="7">
    <source>
        <dbReference type="ARBA" id="ARBA00022989"/>
    </source>
</evidence>
<evidence type="ECO:0000256" key="5">
    <source>
        <dbReference type="ARBA" id="ARBA00022737"/>
    </source>
</evidence>
<keyword evidence="8 13" id="KW-0401">Integrin</keyword>
<dbReference type="PANTHER" id="PTHR23220">
    <property type="entry name" value="INTEGRIN ALPHA"/>
    <property type="match status" value="1"/>
</dbReference>
<dbReference type="Gene3D" id="2.130.10.130">
    <property type="entry name" value="Integrin alpha, N-terminal"/>
    <property type="match status" value="1"/>
</dbReference>
<dbReference type="GO" id="GO:0009897">
    <property type="term" value="C:external side of plasma membrane"/>
    <property type="evidence" value="ECO:0007669"/>
    <property type="project" value="TreeGrafter"/>
</dbReference>
<reference evidence="17" key="1">
    <citation type="submission" date="2012-11" db="EMBL/GenBank/DDBJ databases">
        <authorList>
            <person name="Lucero-Rivera Y.E."/>
            <person name="Tovar-Ramirez D."/>
        </authorList>
    </citation>
    <scope>NUCLEOTIDE SEQUENCE</scope>
    <source>
        <tissue evidence="17">Salivary gland</tissue>
    </source>
</reference>
<dbReference type="Gene3D" id="1.20.5.930">
    <property type="entry name" value="Bicelle-embedded integrin alpha(iib) transmembrane segment"/>
    <property type="match status" value="1"/>
</dbReference>
<dbReference type="Pfam" id="PF08441">
    <property type="entry name" value="Integrin_A_Ig_1"/>
    <property type="match status" value="1"/>
</dbReference>
<evidence type="ECO:0000256" key="13">
    <source>
        <dbReference type="RuleBase" id="RU003762"/>
    </source>
</evidence>
<dbReference type="InterPro" id="IPR032695">
    <property type="entry name" value="Integrin_dom_sf"/>
</dbReference>
<keyword evidence="9 13" id="KW-0472">Membrane</keyword>
<protein>
    <submittedName>
        <fullName evidence="17">Putative vitronectin receptor alpha subunit</fullName>
    </submittedName>
</protein>
<evidence type="ECO:0000256" key="2">
    <source>
        <dbReference type="ARBA" id="ARBA00008054"/>
    </source>
</evidence>
<dbReference type="Gene3D" id="2.60.40.1530">
    <property type="entry name" value="ntegrin, alpha v. Chain A, domain 4"/>
    <property type="match status" value="1"/>
</dbReference>
<dbReference type="Pfam" id="PF20806">
    <property type="entry name" value="Integrin_A_Ig_3"/>
    <property type="match status" value="1"/>
</dbReference>
<dbReference type="GO" id="GO:0048513">
    <property type="term" value="P:animal organ development"/>
    <property type="evidence" value="ECO:0007669"/>
    <property type="project" value="UniProtKB-ARBA"/>
</dbReference>
<feature type="repeat" description="FG-GAP" evidence="12">
    <location>
        <begin position="389"/>
        <end position="446"/>
    </location>
</feature>
<keyword evidence="11" id="KW-0325">Glycoprotein</keyword>
<feature type="domain" description="Integrin alpha first immunoglubulin-like" evidence="14">
    <location>
        <begin position="501"/>
        <end position="672"/>
    </location>
</feature>
<dbReference type="EMBL" id="GACK01001198">
    <property type="protein sequence ID" value="JAA63836.1"/>
    <property type="molecule type" value="mRNA"/>
</dbReference>
<dbReference type="GO" id="GO:0033627">
    <property type="term" value="P:cell adhesion mediated by integrin"/>
    <property type="evidence" value="ECO:0007669"/>
    <property type="project" value="TreeGrafter"/>
</dbReference>
<keyword evidence="10 13" id="KW-0675">Receptor</keyword>
<feature type="repeat" description="FG-GAP" evidence="12">
    <location>
        <begin position="74"/>
        <end position="139"/>
    </location>
</feature>
<name>L7MI05_RHIPC</name>
<feature type="non-terminal residue" evidence="17">
    <location>
        <position position="1"/>
    </location>
</feature>
<dbReference type="GO" id="GO:0007157">
    <property type="term" value="P:heterophilic cell-cell adhesion via plasma membrane cell adhesion molecules"/>
    <property type="evidence" value="ECO:0007669"/>
    <property type="project" value="UniProtKB-ARBA"/>
</dbReference>